<organism evidence="2 3">
    <name type="scientific">Sediminibacterium roseum</name>
    <dbReference type="NCBI Taxonomy" id="1978412"/>
    <lineage>
        <taxon>Bacteria</taxon>
        <taxon>Pseudomonadati</taxon>
        <taxon>Bacteroidota</taxon>
        <taxon>Chitinophagia</taxon>
        <taxon>Chitinophagales</taxon>
        <taxon>Chitinophagaceae</taxon>
        <taxon>Sediminibacterium</taxon>
    </lineage>
</organism>
<keyword evidence="3" id="KW-1185">Reference proteome</keyword>
<dbReference type="RefSeq" id="WP_161818043.1">
    <property type="nucleotide sequence ID" value="NZ_JAACJS010000011.1"/>
</dbReference>
<comment type="caution">
    <text evidence="2">The sequence shown here is derived from an EMBL/GenBank/DDBJ whole genome shotgun (WGS) entry which is preliminary data.</text>
</comment>
<reference evidence="2 3" key="1">
    <citation type="submission" date="2020-01" db="EMBL/GenBank/DDBJ databases">
        <title>Genome analysis.</title>
        <authorList>
            <person name="Wu S."/>
            <person name="Wang G."/>
        </authorList>
    </citation>
    <scope>NUCLEOTIDE SEQUENCE [LARGE SCALE GENOMIC DNA]</scope>
    <source>
        <strain evidence="2 3">SYL130</strain>
    </source>
</reference>
<keyword evidence="1" id="KW-1133">Transmembrane helix</keyword>
<feature type="transmembrane region" description="Helical" evidence="1">
    <location>
        <begin position="12"/>
        <end position="27"/>
    </location>
</feature>
<proteinExistence type="predicted"/>
<keyword evidence="1" id="KW-0812">Transmembrane</keyword>
<evidence type="ECO:0000313" key="2">
    <source>
        <dbReference type="EMBL" id="NCI49733.1"/>
    </source>
</evidence>
<sequence length="130" mass="14623">MKKQYTQLTRPLLVFFVMANALLIVFRRKLESKNVDVDVVLIANVLLLGVALLNVYFQVKNLQNPNPQAVIRGVMAGTFIKLFILAAAVIIYLLAAGENRSVNAVFVSMALYIVYTWIDVKISLRLNPKK</sequence>
<protein>
    <recommendedName>
        <fullName evidence="4">ATP synthase I chain</fullName>
    </recommendedName>
</protein>
<evidence type="ECO:0000256" key="1">
    <source>
        <dbReference type="SAM" id="Phobius"/>
    </source>
</evidence>
<gene>
    <name evidence="2" type="ORF">GWC95_07355</name>
</gene>
<feature type="transmembrane region" description="Helical" evidence="1">
    <location>
        <begin position="69"/>
        <end position="95"/>
    </location>
</feature>
<evidence type="ECO:0000313" key="3">
    <source>
        <dbReference type="Proteomes" id="UP000753802"/>
    </source>
</evidence>
<accession>A0ABW9ZX11</accession>
<dbReference type="EMBL" id="JAACJS010000011">
    <property type="protein sequence ID" value="NCI49733.1"/>
    <property type="molecule type" value="Genomic_DNA"/>
</dbReference>
<feature type="transmembrane region" description="Helical" evidence="1">
    <location>
        <begin position="101"/>
        <end position="120"/>
    </location>
</feature>
<name>A0ABW9ZX11_9BACT</name>
<keyword evidence="1" id="KW-0472">Membrane</keyword>
<feature type="transmembrane region" description="Helical" evidence="1">
    <location>
        <begin position="39"/>
        <end position="57"/>
    </location>
</feature>
<evidence type="ECO:0008006" key="4">
    <source>
        <dbReference type="Google" id="ProtNLM"/>
    </source>
</evidence>
<dbReference type="Proteomes" id="UP000753802">
    <property type="component" value="Unassembled WGS sequence"/>
</dbReference>